<accession>A0ACC3BZ43</accession>
<organism evidence="1 2">
    <name type="scientific">Pyropia yezoensis</name>
    <name type="common">Susabi-nori</name>
    <name type="synonym">Porphyra yezoensis</name>
    <dbReference type="NCBI Taxonomy" id="2788"/>
    <lineage>
        <taxon>Eukaryota</taxon>
        <taxon>Rhodophyta</taxon>
        <taxon>Bangiophyceae</taxon>
        <taxon>Bangiales</taxon>
        <taxon>Bangiaceae</taxon>
        <taxon>Pyropia</taxon>
    </lineage>
</organism>
<dbReference type="Proteomes" id="UP000798662">
    <property type="component" value="Chromosome 2"/>
</dbReference>
<proteinExistence type="predicted"/>
<name>A0ACC3BZ43_PYRYE</name>
<comment type="caution">
    <text evidence="1">The sequence shown here is derived from an EMBL/GenBank/DDBJ whole genome shotgun (WGS) entry which is preliminary data.</text>
</comment>
<evidence type="ECO:0000313" key="2">
    <source>
        <dbReference type="Proteomes" id="UP000798662"/>
    </source>
</evidence>
<reference evidence="1" key="1">
    <citation type="submission" date="2019-11" db="EMBL/GenBank/DDBJ databases">
        <title>Nori genome reveals adaptations in red seaweeds to the harsh intertidal environment.</title>
        <authorList>
            <person name="Wang D."/>
            <person name="Mao Y."/>
        </authorList>
    </citation>
    <scope>NUCLEOTIDE SEQUENCE</scope>
    <source>
        <tissue evidence="1">Gametophyte</tissue>
    </source>
</reference>
<gene>
    <name evidence="1" type="ORF">I4F81_005542</name>
</gene>
<evidence type="ECO:0000313" key="1">
    <source>
        <dbReference type="EMBL" id="KAK1862976.1"/>
    </source>
</evidence>
<dbReference type="EMBL" id="CM020619">
    <property type="protein sequence ID" value="KAK1862976.1"/>
    <property type="molecule type" value="Genomic_DNA"/>
</dbReference>
<keyword evidence="2" id="KW-1185">Reference proteome</keyword>
<sequence length="203" mass="22042">MASDAARVKTVLVGDGSVGKTCMLFSYSQNEFPREYVPTVFDTYSATVYVDGVPRTLELWDSAGQEDYAKLRALSYHETDVFLLCFSLVHRASLINVTSKWAPELRRASPDSTVILVGTKSDLRTDPAEVAKLASRHTTPVSTDEGKHAARTIGAACYHECSALTQHGLKDVFDDALRLTLYTQGGGGEAKKAAQQKGCCTIS</sequence>
<protein>
    <submittedName>
        <fullName evidence="1">Uncharacterized protein</fullName>
    </submittedName>
</protein>